<proteinExistence type="inferred from homology"/>
<name>A0A0C3PDD1_PHLG1</name>
<feature type="region of interest" description="Disordered" evidence="5">
    <location>
        <begin position="457"/>
        <end position="515"/>
    </location>
</feature>
<feature type="region of interest" description="Disordered" evidence="5">
    <location>
        <begin position="899"/>
        <end position="1014"/>
    </location>
</feature>
<dbReference type="GO" id="GO:0035493">
    <property type="term" value="P:SNARE complex assembly"/>
    <property type="evidence" value="ECO:0007669"/>
    <property type="project" value="TreeGrafter"/>
</dbReference>
<keyword evidence="7" id="KW-1185">Reference proteome</keyword>
<dbReference type="Proteomes" id="UP000053257">
    <property type="component" value="Unassembled WGS sequence"/>
</dbReference>
<feature type="compositionally biased region" description="Low complexity" evidence="5">
    <location>
        <begin position="457"/>
        <end position="468"/>
    </location>
</feature>
<feature type="compositionally biased region" description="Low complexity" evidence="5">
    <location>
        <begin position="118"/>
        <end position="127"/>
    </location>
</feature>
<sequence>MPNRSGQLEEEDLIAPRRVRHITSIQVRNLTPFPVRDDSASALVLPSEQPQFSAHGHLSDDLDVTLAKKRGRRRSSASVQSMFAHEAPDGSPIARDAPGRQRAMSKASIATSSSVGLSSAPRPRSSAAPPPARPSHRTRALSTASSVSQVSTGTVEHPVITPRSFPGLLKDTSQMALEKVLHSRLVETFLTISISPSDDVVCDADPGSASLMRKDRQSTESVPQPTRRNSIVAAGSSGVPSLSPPPRRGTLSKLTSSARASPSTAHSRAASTSAVTLSKTAPKPSAPQTLPRSAVSHSRVPSKAATGSVPRPTTPDLAGRKEGHPAIPDFFSSVHRPSTNPAFNIDAREHFDFASNADLSSARMTTEIWGRIVDPTISGYKGKGKERAHDVEDTGLGHQGDEWKVLEHWDVNLNELIPMPDDLIYHPSRIPSNTLCVTLDPPGQTFYLPSARSVLAAPPRSRSLSPSAGYNSDGESGVRASAPTSTAVHFEAKPNGAPPRRLDPRSSRRKGDKKSATWQDLVRLVDLQAVIKDTASSLSDVVREIDSLVTSNDTAVLTREASQRDAWVTELRGEGDAVEGESRTLKQRLDAKREDLRRRRELLEAARQAHEDDLQQEANAELVLRIERDQLAQLRRRLPVMRNSLITSLAFIYPIELLSPPDLLFTVLGVPLPIPNGPTDPAPPLSLPAHRDVNEDTVATALGYAAQVVQLLAAYLGIGLIYPVTCVGSRSLIKDGISAMVGPRMFPLFSKGVDTYRFEYAVFLLNKDIEMLMAERNLRALDMRHTLPNLKNLLLTLTDPDMVQTMPLRPPSVASATISALQSPVITPSTLPAEDEPPSLPSSEAGATDANEQDGDSPPASGAATPTKGVESITPTGTVRKSRGFLDLAPLSGFFKARYPSSSRAASKTAEPPLDDEPAHAGDATPVIVSARHGEYFEAEGSDGEDGEDGEDDRRTIRASTSEDDGDEEQKGRAKVQAGKGALTNGNGAAHHAPGEKGDVVDALRSPPVVEGVS</sequence>
<dbReference type="GO" id="GO:0000323">
    <property type="term" value="C:lytic vacuole"/>
    <property type="evidence" value="ECO:0007669"/>
    <property type="project" value="TreeGrafter"/>
</dbReference>
<dbReference type="PANTHER" id="PTHR15157">
    <property type="entry name" value="UV RADIATION RESISTANCE-ASSOCIATED GENE PROTEIN"/>
    <property type="match status" value="1"/>
</dbReference>
<feature type="compositionally biased region" description="Acidic residues" evidence="5">
    <location>
        <begin position="937"/>
        <end position="951"/>
    </location>
</feature>
<dbReference type="GO" id="GO:0000149">
    <property type="term" value="F:SNARE binding"/>
    <property type="evidence" value="ECO:0007669"/>
    <property type="project" value="TreeGrafter"/>
</dbReference>
<feature type="region of interest" description="Disordered" evidence="5">
    <location>
        <begin position="205"/>
        <end position="335"/>
    </location>
</feature>
<evidence type="ECO:0000256" key="3">
    <source>
        <dbReference type="ARBA" id="ARBA00023054"/>
    </source>
</evidence>
<feature type="compositionally biased region" description="Polar residues" evidence="5">
    <location>
        <begin position="108"/>
        <end position="117"/>
    </location>
</feature>
<dbReference type="InterPro" id="IPR018791">
    <property type="entry name" value="UV_resistance/autophagy_Atg14"/>
</dbReference>
<gene>
    <name evidence="6" type="ORF">PHLGIDRAFT_130264</name>
</gene>
<dbReference type="PANTHER" id="PTHR15157:SF5">
    <property type="entry name" value="UV RADIATION RESISTANCE-ASSOCIATED GENE PROTEIN"/>
    <property type="match status" value="1"/>
</dbReference>
<feature type="region of interest" description="Disordered" evidence="5">
    <location>
        <begin position="69"/>
        <end position="158"/>
    </location>
</feature>
<feature type="compositionally biased region" description="Basic and acidic residues" evidence="5">
    <location>
        <begin position="993"/>
        <end position="1002"/>
    </location>
</feature>
<accession>A0A0C3PDD1</accession>
<evidence type="ECO:0000313" key="7">
    <source>
        <dbReference type="Proteomes" id="UP000053257"/>
    </source>
</evidence>
<feature type="region of interest" description="Disordered" evidence="5">
    <location>
        <begin position="827"/>
        <end position="878"/>
    </location>
</feature>
<dbReference type="Pfam" id="PF10186">
    <property type="entry name" value="ATG14"/>
    <property type="match status" value="1"/>
</dbReference>
<evidence type="ECO:0000313" key="6">
    <source>
        <dbReference type="EMBL" id="KIP03268.1"/>
    </source>
</evidence>
<dbReference type="STRING" id="745531.A0A0C3PDD1"/>
<comment type="similarity">
    <text evidence="1">Belongs to the ATG14 family.</text>
</comment>
<dbReference type="GO" id="GO:0032991">
    <property type="term" value="C:protein-containing complex"/>
    <property type="evidence" value="ECO:0007669"/>
    <property type="project" value="UniProtKB-ARBA"/>
</dbReference>
<feature type="compositionally biased region" description="Polar residues" evidence="5">
    <location>
        <begin position="141"/>
        <end position="154"/>
    </location>
</feature>
<dbReference type="AlphaFoldDB" id="A0A0C3PDD1"/>
<keyword evidence="3 4" id="KW-0175">Coiled coil</keyword>
<reference evidence="6 7" key="1">
    <citation type="journal article" date="2014" name="PLoS Genet.">
        <title>Analysis of the Phlebiopsis gigantea genome, transcriptome and secretome provides insight into its pioneer colonization strategies of wood.</title>
        <authorList>
            <person name="Hori C."/>
            <person name="Ishida T."/>
            <person name="Igarashi K."/>
            <person name="Samejima M."/>
            <person name="Suzuki H."/>
            <person name="Master E."/>
            <person name="Ferreira P."/>
            <person name="Ruiz-Duenas F.J."/>
            <person name="Held B."/>
            <person name="Canessa P."/>
            <person name="Larrondo L.F."/>
            <person name="Schmoll M."/>
            <person name="Druzhinina I.S."/>
            <person name="Kubicek C.P."/>
            <person name="Gaskell J.A."/>
            <person name="Kersten P."/>
            <person name="St John F."/>
            <person name="Glasner J."/>
            <person name="Sabat G."/>
            <person name="Splinter BonDurant S."/>
            <person name="Syed K."/>
            <person name="Yadav J."/>
            <person name="Mgbeahuruike A.C."/>
            <person name="Kovalchuk A."/>
            <person name="Asiegbu F.O."/>
            <person name="Lackner G."/>
            <person name="Hoffmeister D."/>
            <person name="Rencoret J."/>
            <person name="Gutierrez A."/>
            <person name="Sun H."/>
            <person name="Lindquist E."/>
            <person name="Barry K."/>
            <person name="Riley R."/>
            <person name="Grigoriev I.V."/>
            <person name="Henrissat B."/>
            <person name="Kues U."/>
            <person name="Berka R.M."/>
            <person name="Martinez A.T."/>
            <person name="Covert S.F."/>
            <person name="Blanchette R.A."/>
            <person name="Cullen D."/>
        </authorList>
    </citation>
    <scope>NUCLEOTIDE SEQUENCE [LARGE SCALE GENOMIC DNA]</scope>
    <source>
        <strain evidence="6 7">11061_1 CR5-6</strain>
    </source>
</reference>
<protein>
    <recommendedName>
        <fullName evidence="2">Autophagy-related protein 14</fullName>
    </recommendedName>
</protein>
<evidence type="ECO:0000256" key="4">
    <source>
        <dbReference type="SAM" id="Coils"/>
    </source>
</evidence>
<feature type="compositionally biased region" description="Low complexity" evidence="5">
    <location>
        <begin position="255"/>
        <end position="274"/>
    </location>
</feature>
<evidence type="ECO:0000256" key="2">
    <source>
        <dbReference type="ARBA" id="ARBA00013807"/>
    </source>
</evidence>
<dbReference type="HOGENOM" id="CLU_011081_0_0_1"/>
<feature type="compositionally biased region" description="Low complexity" evidence="5">
    <location>
        <begin position="232"/>
        <end position="241"/>
    </location>
</feature>
<feature type="coiled-coil region" evidence="4">
    <location>
        <begin position="586"/>
        <end position="637"/>
    </location>
</feature>
<dbReference type="GO" id="GO:0005768">
    <property type="term" value="C:endosome"/>
    <property type="evidence" value="ECO:0007669"/>
    <property type="project" value="TreeGrafter"/>
</dbReference>
<dbReference type="EMBL" id="KN840625">
    <property type="protein sequence ID" value="KIP03268.1"/>
    <property type="molecule type" value="Genomic_DNA"/>
</dbReference>
<evidence type="ECO:0000256" key="5">
    <source>
        <dbReference type="SAM" id="MobiDB-lite"/>
    </source>
</evidence>
<organism evidence="6 7">
    <name type="scientific">Phlebiopsis gigantea (strain 11061_1 CR5-6)</name>
    <name type="common">White-rot fungus</name>
    <name type="synonym">Peniophora gigantea</name>
    <dbReference type="NCBI Taxonomy" id="745531"/>
    <lineage>
        <taxon>Eukaryota</taxon>
        <taxon>Fungi</taxon>
        <taxon>Dikarya</taxon>
        <taxon>Basidiomycota</taxon>
        <taxon>Agaricomycotina</taxon>
        <taxon>Agaricomycetes</taxon>
        <taxon>Polyporales</taxon>
        <taxon>Phanerochaetaceae</taxon>
        <taxon>Phlebiopsis</taxon>
    </lineage>
</organism>
<evidence type="ECO:0000256" key="1">
    <source>
        <dbReference type="ARBA" id="ARBA00009574"/>
    </source>
</evidence>
<dbReference type="OrthoDB" id="72772at2759"/>
<feature type="compositionally biased region" description="Polar residues" evidence="5">
    <location>
        <begin position="219"/>
        <end position="229"/>
    </location>
</feature>